<feature type="compositionally biased region" description="Polar residues" evidence="2">
    <location>
        <begin position="171"/>
        <end position="183"/>
    </location>
</feature>
<dbReference type="AlphaFoldDB" id="E4XKS5"/>
<gene>
    <name evidence="3" type="ORF">GSOID_T00014291001</name>
</gene>
<feature type="region of interest" description="Disordered" evidence="2">
    <location>
        <begin position="212"/>
        <end position="268"/>
    </location>
</feature>
<dbReference type="InParanoid" id="E4XKS5"/>
<dbReference type="EMBL" id="FN653066">
    <property type="protein sequence ID" value="CBY24991.1"/>
    <property type="molecule type" value="Genomic_DNA"/>
</dbReference>
<feature type="region of interest" description="Disordered" evidence="2">
    <location>
        <begin position="111"/>
        <end position="187"/>
    </location>
</feature>
<feature type="compositionally biased region" description="Basic and acidic residues" evidence="2">
    <location>
        <begin position="255"/>
        <end position="268"/>
    </location>
</feature>
<protein>
    <submittedName>
        <fullName evidence="3">Uncharacterized protein</fullName>
    </submittedName>
</protein>
<accession>E4XKS5</accession>
<feature type="compositionally biased region" description="Basic and acidic residues" evidence="2">
    <location>
        <begin position="111"/>
        <end position="136"/>
    </location>
</feature>
<organism evidence="3 4">
    <name type="scientific">Oikopleura dioica</name>
    <name type="common">Tunicate</name>
    <dbReference type="NCBI Taxonomy" id="34765"/>
    <lineage>
        <taxon>Eukaryota</taxon>
        <taxon>Metazoa</taxon>
        <taxon>Chordata</taxon>
        <taxon>Tunicata</taxon>
        <taxon>Appendicularia</taxon>
        <taxon>Copelata</taxon>
        <taxon>Oikopleuridae</taxon>
        <taxon>Oikopleura</taxon>
    </lineage>
</organism>
<proteinExistence type="predicted"/>
<name>E4XKS5_OIKDI</name>
<evidence type="ECO:0000313" key="3">
    <source>
        <dbReference type="EMBL" id="CBY24991.1"/>
    </source>
</evidence>
<feature type="compositionally biased region" description="Polar residues" evidence="2">
    <location>
        <begin position="137"/>
        <end position="161"/>
    </location>
</feature>
<reference evidence="3 4" key="1">
    <citation type="journal article" date="2010" name="Science">
        <title>Plasticity of animal genome architecture unmasked by rapid evolution of a pelagic tunicate.</title>
        <authorList>
            <person name="Denoeud F."/>
            <person name="Henriet S."/>
            <person name="Mungpakdee S."/>
            <person name="Aury J.M."/>
            <person name="Da Silva C."/>
            <person name="Brinkmann H."/>
            <person name="Mikhaleva J."/>
            <person name="Olsen L.C."/>
            <person name="Jubin C."/>
            <person name="Canestro C."/>
            <person name="Bouquet J.M."/>
            <person name="Danks G."/>
            <person name="Poulain J."/>
            <person name="Campsteijn C."/>
            <person name="Adamski M."/>
            <person name="Cross I."/>
            <person name="Yadetie F."/>
            <person name="Muffato M."/>
            <person name="Louis A."/>
            <person name="Butcher S."/>
            <person name="Tsagkogeorga G."/>
            <person name="Konrad A."/>
            <person name="Singh S."/>
            <person name="Jensen M.F."/>
            <person name="Cong E.H."/>
            <person name="Eikeseth-Otteraa H."/>
            <person name="Noel B."/>
            <person name="Anthouard V."/>
            <person name="Porcel B.M."/>
            <person name="Kachouri-Lafond R."/>
            <person name="Nishino A."/>
            <person name="Ugolini M."/>
            <person name="Chourrout P."/>
            <person name="Nishida H."/>
            <person name="Aasland R."/>
            <person name="Huzurbazar S."/>
            <person name="Westhof E."/>
            <person name="Delsuc F."/>
            <person name="Lehrach H."/>
            <person name="Reinhardt R."/>
            <person name="Weissenbach J."/>
            <person name="Roy S.W."/>
            <person name="Artiguenave F."/>
            <person name="Postlethwait J.H."/>
            <person name="Manak J.R."/>
            <person name="Thompson E.M."/>
            <person name="Jaillon O."/>
            <person name="Du Pasquier L."/>
            <person name="Boudinot P."/>
            <person name="Liberles D.A."/>
            <person name="Volff J.N."/>
            <person name="Philippe H."/>
            <person name="Lenhard B."/>
            <person name="Roest Crollius H."/>
            <person name="Wincker P."/>
            <person name="Chourrout D."/>
        </authorList>
    </citation>
    <scope>NUCLEOTIDE SEQUENCE [LARGE SCALE GENOMIC DNA]</scope>
</reference>
<dbReference type="Proteomes" id="UP000001307">
    <property type="component" value="Unassembled WGS sequence"/>
</dbReference>
<sequence>MKARLKIHVAIATPSWIPSAVKNIISGGSGAKKYCDKRLCDACFKNEAPLKLTCRKNECQAQISYDLKHPSHIYDDYLNYLVFICPLDEPCNQQLTYADFIKHTHQIKKIEKKKEKKRVETAHEPLSRDENLRQSKGEYTSQDISDSSAKIRSPTSGVTDNSRSKMDRNHSSQQPARNTNSSLYPGKYYPDGKYDFVNGDAKDCFDNFDDQQSYSGMKDKKNTTSEKSQSTPESTMGKNGSSYNTGNSAYSNADKMSESKPTKTNDRDAKSNALEALQIVQAFVDNQGESSLIQENNELKKEIKELKDQIAAHACNSKMNDEDLLRLQNEYEKLVNKYNKAKNEKEGLRLAYREMTENIESEFEVTARYRSERDGLKIEKEMLEKSLGQKESEIKKLSEANHINLASYKKLVDDFDQKTLEFQLIKIERDDIYDELDKLKTMKTKTHETR</sequence>
<keyword evidence="1" id="KW-0175">Coiled coil</keyword>
<feature type="coiled-coil region" evidence="1">
    <location>
        <begin position="289"/>
        <end position="400"/>
    </location>
</feature>
<evidence type="ECO:0000256" key="1">
    <source>
        <dbReference type="SAM" id="Coils"/>
    </source>
</evidence>
<evidence type="ECO:0000256" key="2">
    <source>
        <dbReference type="SAM" id="MobiDB-lite"/>
    </source>
</evidence>
<feature type="compositionally biased region" description="Polar residues" evidence="2">
    <location>
        <begin position="225"/>
        <end position="251"/>
    </location>
</feature>
<keyword evidence="4" id="KW-1185">Reference proteome</keyword>
<evidence type="ECO:0000313" key="4">
    <source>
        <dbReference type="Proteomes" id="UP000001307"/>
    </source>
</evidence>